<evidence type="ECO:0000313" key="3">
    <source>
        <dbReference type="Proteomes" id="UP000515917"/>
    </source>
</evidence>
<dbReference type="Proteomes" id="UP000515917">
    <property type="component" value="Chromosome"/>
</dbReference>
<keyword evidence="3" id="KW-1185">Reference proteome</keyword>
<name>A0A7G3G679_9NEIS</name>
<accession>A0A7G3G679</accession>
<gene>
    <name evidence="2" type="ORF">C1H71_02720</name>
</gene>
<reference evidence="2 3" key="1">
    <citation type="submission" date="2018-01" db="EMBL/GenBank/DDBJ databases">
        <title>Genome sequence of Iodobacter sp. strain PCH194 isolated from Indian Trans-Himalaya.</title>
        <authorList>
            <person name="Kumar V."/>
            <person name="Thakur V."/>
            <person name="Kumar S."/>
            <person name="Singh D."/>
        </authorList>
    </citation>
    <scope>NUCLEOTIDE SEQUENCE [LARGE SCALE GENOMIC DNA]</scope>
    <source>
        <strain evidence="2 3">PCH194</strain>
    </source>
</reference>
<evidence type="ECO:0000259" key="1">
    <source>
        <dbReference type="Pfam" id="PF10988"/>
    </source>
</evidence>
<dbReference type="InterPro" id="IPR021255">
    <property type="entry name" value="DUF2807"/>
</dbReference>
<sequence length="190" mass="20484">MKRLIPTLVLVICTIQLNPAYAFSLFSKTIQGSGHLEKQTRMLPAFNRIDSETTGRVEIIQGNQESITIESDDNIIPAIETVVENGGLKIRHKRIDLNTKTLNIIVRVKELKSINLAGSGSIYAKPLTAKKLTINTAGSGTVELSKLDVSNVSVNLGGSGSVQVQELQSSDLDVSLGAVAHLNLQAMSIY</sequence>
<feature type="domain" description="Putative auto-transporter adhesin head GIN" evidence="1">
    <location>
        <begin position="45"/>
        <end position="165"/>
    </location>
</feature>
<proteinExistence type="predicted"/>
<evidence type="ECO:0000313" key="2">
    <source>
        <dbReference type="EMBL" id="QBC42573.1"/>
    </source>
</evidence>
<dbReference type="Gene3D" id="2.160.20.120">
    <property type="match status" value="1"/>
</dbReference>
<dbReference type="RefSeq" id="WP_130105194.1">
    <property type="nucleotide sequence ID" value="NZ_CP025781.1"/>
</dbReference>
<dbReference type="KEGG" id="ifl:C1H71_02720"/>
<dbReference type="Pfam" id="PF10988">
    <property type="entry name" value="DUF2807"/>
    <property type="match status" value="1"/>
</dbReference>
<protein>
    <recommendedName>
        <fullName evidence="1">Putative auto-transporter adhesin head GIN domain-containing protein</fullName>
    </recommendedName>
</protein>
<dbReference type="EMBL" id="CP025781">
    <property type="protein sequence ID" value="QBC42573.1"/>
    <property type="molecule type" value="Genomic_DNA"/>
</dbReference>
<organism evidence="2 3">
    <name type="scientific">Iodobacter fluviatilis</name>
    <dbReference type="NCBI Taxonomy" id="537"/>
    <lineage>
        <taxon>Bacteria</taxon>
        <taxon>Pseudomonadati</taxon>
        <taxon>Pseudomonadota</taxon>
        <taxon>Betaproteobacteria</taxon>
        <taxon>Neisseriales</taxon>
        <taxon>Chitinibacteraceae</taxon>
        <taxon>Iodobacter</taxon>
    </lineage>
</organism>
<dbReference type="AlphaFoldDB" id="A0A7G3G679"/>